<dbReference type="SUPFAM" id="SSF54292">
    <property type="entry name" value="2Fe-2S ferredoxin-like"/>
    <property type="match status" value="1"/>
</dbReference>
<evidence type="ECO:0000313" key="3">
    <source>
        <dbReference type="Proteomes" id="UP000563094"/>
    </source>
</evidence>
<gene>
    <name evidence="2" type="ORF">FHS90_002852</name>
</gene>
<dbReference type="AlphaFoldDB" id="A0A839GUM9"/>
<comment type="caution">
    <text evidence="2">The sequence shown here is derived from an EMBL/GenBank/DDBJ whole genome shotgun (WGS) entry which is preliminary data.</text>
</comment>
<dbReference type="InterPro" id="IPR036010">
    <property type="entry name" value="2Fe-2S_ferredoxin-like_sf"/>
</dbReference>
<feature type="domain" description="2Fe-2S ferredoxin-type" evidence="1">
    <location>
        <begin position="2"/>
        <end position="97"/>
    </location>
</feature>
<protein>
    <submittedName>
        <fullName evidence="2">2Fe-2S ferredoxin</fullName>
    </submittedName>
</protein>
<name>A0A839GUM9_9BACT</name>
<dbReference type="Pfam" id="PF00111">
    <property type="entry name" value="Fer2"/>
    <property type="match status" value="1"/>
</dbReference>
<dbReference type="Gene3D" id="3.10.20.30">
    <property type="match status" value="1"/>
</dbReference>
<evidence type="ECO:0000313" key="2">
    <source>
        <dbReference type="EMBL" id="MBA9078128.1"/>
    </source>
</evidence>
<dbReference type="GO" id="GO:0051536">
    <property type="term" value="F:iron-sulfur cluster binding"/>
    <property type="evidence" value="ECO:0007669"/>
    <property type="project" value="InterPro"/>
</dbReference>
<dbReference type="InterPro" id="IPR001041">
    <property type="entry name" value="2Fe-2S_ferredoxin-type"/>
</dbReference>
<keyword evidence="3" id="KW-1185">Reference proteome</keyword>
<dbReference type="PROSITE" id="PS51085">
    <property type="entry name" value="2FE2S_FER_2"/>
    <property type="match status" value="1"/>
</dbReference>
<organism evidence="2 3">
    <name type="scientific">Rufibacter quisquiliarum</name>
    <dbReference type="NCBI Taxonomy" id="1549639"/>
    <lineage>
        <taxon>Bacteria</taxon>
        <taxon>Pseudomonadati</taxon>
        <taxon>Bacteroidota</taxon>
        <taxon>Cytophagia</taxon>
        <taxon>Cytophagales</taxon>
        <taxon>Hymenobacteraceae</taxon>
        <taxon>Rufibacter</taxon>
    </lineage>
</organism>
<dbReference type="RefSeq" id="WP_066834178.1">
    <property type="nucleotide sequence ID" value="NZ_JACJIQ010000011.1"/>
</dbReference>
<dbReference type="InterPro" id="IPR012675">
    <property type="entry name" value="Beta-grasp_dom_sf"/>
</dbReference>
<reference evidence="2 3" key="1">
    <citation type="submission" date="2020-08" db="EMBL/GenBank/DDBJ databases">
        <title>Genomic Encyclopedia of Type Strains, Phase IV (KMG-IV): sequencing the most valuable type-strain genomes for metagenomic binning, comparative biology and taxonomic classification.</title>
        <authorList>
            <person name="Goeker M."/>
        </authorList>
    </citation>
    <scope>NUCLEOTIDE SEQUENCE [LARGE SCALE GENOMIC DNA]</scope>
    <source>
        <strain evidence="2 3">DSM 29854</strain>
    </source>
</reference>
<sequence length="106" mass="11675">MGEITVRNLADLRVSVYEGQTVLAALQAQGIDWMHACGARGRCTSCRMIVLQGMENTAPPTPAEERFRSNGRLKPNERLTCQTQLTGPVTCQVPEQTKLPHMTYSG</sequence>
<dbReference type="EMBL" id="JACJIQ010000011">
    <property type="protein sequence ID" value="MBA9078128.1"/>
    <property type="molecule type" value="Genomic_DNA"/>
</dbReference>
<proteinExistence type="predicted"/>
<accession>A0A839GUM9</accession>
<dbReference type="Proteomes" id="UP000563094">
    <property type="component" value="Unassembled WGS sequence"/>
</dbReference>
<evidence type="ECO:0000259" key="1">
    <source>
        <dbReference type="PROSITE" id="PS51085"/>
    </source>
</evidence>
<dbReference type="CDD" id="cd00207">
    <property type="entry name" value="fer2"/>
    <property type="match status" value="1"/>
</dbReference>